<sequence>MQYLKSNIDGIFDTFNTILKNKNKSQIQPKQISDSLQLLFNYYQNNKICSNNLFDDEFESAIEFYREKLNLRNPLIQNTSKGKANSNGIFYSYLSGKRDYHFVIGQSTFYVCSSLVEAIENMMKINLMMPKFQFTGKTNYLFQLVGLVGSIDHNYLKKRRGKIMPIVVSLSNLILDDDHMDDQDMAM</sequence>
<protein>
    <submittedName>
        <fullName evidence="2">LAGLIDADG_2 domain-containing protein</fullName>
    </submittedName>
</protein>
<evidence type="ECO:0000313" key="1">
    <source>
        <dbReference type="Proteomes" id="UP000046392"/>
    </source>
</evidence>
<dbReference type="WBParaSite" id="SPAL_0000339200.1">
    <property type="protein sequence ID" value="SPAL_0000339200.1"/>
    <property type="gene ID" value="SPAL_0000339200"/>
</dbReference>
<keyword evidence="1" id="KW-1185">Reference proteome</keyword>
<dbReference type="Proteomes" id="UP000046392">
    <property type="component" value="Unplaced"/>
</dbReference>
<accession>A0A0N5BBI4</accession>
<name>A0A0N5BBI4_STREA</name>
<evidence type="ECO:0000313" key="2">
    <source>
        <dbReference type="WBParaSite" id="SPAL_0000339200.1"/>
    </source>
</evidence>
<reference evidence="2" key="1">
    <citation type="submission" date="2017-02" db="UniProtKB">
        <authorList>
            <consortium name="WormBaseParasite"/>
        </authorList>
    </citation>
    <scope>IDENTIFICATION</scope>
</reference>
<organism evidence="1 2">
    <name type="scientific">Strongyloides papillosus</name>
    <name type="common">Intestinal threadworm</name>
    <dbReference type="NCBI Taxonomy" id="174720"/>
    <lineage>
        <taxon>Eukaryota</taxon>
        <taxon>Metazoa</taxon>
        <taxon>Ecdysozoa</taxon>
        <taxon>Nematoda</taxon>
        <taxon>Chromadorea</taxon>
        <taxon>Rhabditida</taxon>
        <taxon>Tylenchina</taxon>
        <taxon>Panagrolaimomorpha</taxon>
        <taxon>Strongyloidoidea</taxon>
        <taxon>Strongyloididae</taxon>
        <taxon>Strongyloides</taxon>
    </lineage>
</organism>
<proteinExistence type="predicted"/>
<dbReference type="AlphaFoldDB" id="A0A0N5BBI4"/>